<feature type="domain" description="Protein inscuteable homologue C-terminal" evidence="2">
    <location>
        <begin position="569"/>
        <end position="978"/>
    </location>
</feature>
<feature type="compositionally biased region" description="Basic and acidic residues" evidence="1">
    <location>
        <begin position="1"/>
        <end position="12"/>
    </location>
</feature>
<dbReference type="GO" id="GO:0008356">
    <property type="term" value="P:asymmetric cell division"/>
    <property type="evidence" value="ECO:0007669"/>
    <property type="project" value="InterPro"/>
</dbReference>
<dbReference type="InterPro" id="IPR011989">
    <property type="entry name" value="ARM-like"/>
</dbReference>
<dbReference type="InterPro" id="IPR045789">
    <property type="entry name" value="Insc_C"/>
</dbReference>
<name>A0A7R8D0H4_LEPSM</name>
<evidence type="ECO:0000313" key="4">
    <source>
        <dbReference type="Proteomes" id="UP000675881"/>
    </source>
</evidence>
<reference evidence="3" key="1">
    <citation type="submission" date="2021-02" db="EMBL/GenBank/DDBJ databases">
        <authorList>
            <person name="Bekaert M."/>
        </authorList>
    </citation>
    <scope>NUCLEOTIDE SEQUENCE</scope>
    <source>
        <strain evidence="3">IoA-00</strain>
    </source>
</reference>
<dbReference type="InterPro" id="IPR039921">
    <property type="entry name" value="Inscuteable"/>
</dbReference>
<dbReference type="GO" id="GO:0008093">
    <property type="term" value="F:cytoskeletal anchor activity"/>
    <property type="evidence" value="ECO:0007669"/>
    <property type="project" value="TreeGrafter"/>
</dbReference>
<accession>A0A7R8D0H4</accession>
<dbReference type="InterPro" id="IPR016024">
    <property type="entry name" value="ARM-type_fold"/>
</dbReference>
<dbReference type="CDD" id="cd21966">
    <property type="entry name" value="INSC_LBD"/>
    <property type="match status" value="1"/>
</dbReference>
<dbReference type="GO" id="GO:0009786">
    <property type="term" value="P:regulation of asymmetric cell division"/>
    <property type="evidence" value="ECO:0007669"/>
    <property type="project" value="TreeGrafter"/>
</dbReference>
<keyword evidence="4" id="KW-1185">Reference proteome</keyword>
<evidence type="ECO:0000313" key="3">
    <source>
        <dbReference type="EMBL" id="CAF2984149.1"/>
    </source>
</evidence>
<dbReference type="PANTHER" id="PTHR21386:SF0">
    <property type="entry name" value="PROTEIN INSCUTEABLE HOMOLOG"/>
    <property type="match status" value="1"/>
</dbReference>
<sequence>MDKVLKPNKEVYTESDLTGDEEERDQRSPLPPLYTGKSNNLSTTFMAAHKKILKLSFDEWEPKEKTLRNNRCLSTVVTEKERRLLMQEDVGGEQVSEVAQSPRPNKGFVKSMCRFFNNSPPIIRSDKKLLNRSNSFSEAVLRQSEETESTESSSPNDPTECKRNSGLFRSWSLRNRRRRRRRSVDSSESAHGDEDKRSSPKAKESSEEDLDDPNMTQIPYKTPMKTPREIFYDGMMMEIKSNSSIPLSTSLSVKSRINSSVNNISSLQEGLRLKKNMKPTNDGTPVFSTPVRASFRARAGTRKCRPSTMILDCKDDEIPLRNIENRRRWSGTEDSEPSLILKHHDESDIREEMASKIPWWPFGVNLFTSPALTLSPNAAQMENHRRCAIIEHDDVERDIIRVMRQSNPNLNNTQSPVYEWWKDLGLWCEPECMTYLQSKPIRRVNCSGSISTNSAEFEQIVNSDYSNETVEILRKIQRTSRAVRVTFLSLQNHCGASDLNQICRTIQVLTSQIHEFVFDCQTNKNNNGLSMAAGDWNFPGLKISKNSCSSIQRLISSSNMGSVSNLPARNNAKEGLIEIVLLQQRVVLQMVDRLKQCAHRSQYTPQHPLSEVIRIVSSLQKSFNKLLDVVLLKDIQILIDELECPTSEIGLRSVLNTIIQLGNEGTKEICQSLAIQGGIKALLNLATSSQGQSGQDIRILALRGISSICCVVECIRELEKCNGVALINDLLCSRQSSLEDRIETAGVLAQITSPWIEDNVNVDSLDDYVPELVASLTGLSRLNSGDETFLLVTAALANLTFMSSPSTSAMIKWKTAQSLVKTVRASPFTTLFAKDQVVTVLANMAANPICRPSVIDNNGMNFLLSMIDIKVNDEELSITEKAAAERVVKKSAIALSRLCNEGKSCDDLMNLGGIDRLVELCKDPYERNNCDGILISCLTVLKRVKSNSHSGGIIINQMNATDLVEPKILDSFLEYSHCNQESYV</sequence>
<feature type="region of interest" description="Disordered" evidence="1">
    <location>
        <begin position="1"/>
        <end position="40"/>
    </location>
</feature>
<gene>
    <name evidence="3" type="ORF">LSAA_12177</name>
</gene>
<dbReference type="SUPFAM" id="SSF48371">
    <property type="entry name" value="ARM repeat"/>
    <property type="match status" value="1"/>
</dbReference>
<dbReference type="GO" id="GO:0045176">
    <property type="term" value="P:apical protein localization"/>
    <property type="evidence" value="ECO:0007669"/>
    <property type="project" value="TreeGrafter"/>
</dbReference>
<dbReference type="InterPro" id="IPR038205">
    <property type="entry name" value="INSC_LBD_sf"/>
</dbReference>
<organism evidence="3 4">
    <name type="scientific">Lepeophtheirus salmonis</name>
    <name type="common">Salmon louse</name>
    <name type="synonym">Caligus salmonis</name>
    <dbReference type="NCBI Taxonomy" id="72036"/>
    <lineage>
        <taxon>Eukaryota</taxon>
        <taxon>Metazoa</taxon>
        <taxon>Ecdysozoa</taxon>
        <taxon>Arthropoda</taxon>
        <taxon>Crustacea</taxon>
        <taxon>Multicrustacea</taxon>
        <taxon>Hexanauplia</taxon>
        <taxon>Copepoda</taxon>
        <taxon>Siphonostomatoida</taxon>
        <taxon>Caligidae</taxon>
        <taxon>Lepeophtheirus</taxon>
    </lineage>
</organism>
<dbReference type="Gene3D" id="1.25.10.10">
    <property type="entry name" value="Leucine-rich Repeat Variant"/>
    <property type="match status" value="1"/>
</dbReference>
<dbReference type="Proteomes" id="UP000675881">
    <property type="component" value="Chromosome 6"/>
</dbReference>
<dbReference type="AlphaFoldDB" id="A0A7R8D0H4"/>
<evidence type="ECO:0000256" key="1">
    <source>
        <dbReference type="SAM" id="MobiDB-lite"/>
    </source>
</evidence>
<dbReference type="OrthoDB" id="5796379at2759"/>
<dbReference type="Gene3D" id="6.20.200.10">
    <property type="entry name" value="Inscuteable LGN-binding domain"/>
    <property type="match status" value="1"/>
</dbReference>
<dbReference type="Pfam" id="PF19427">
    <property type="entry name" value="Insc_C"/>
    <property type="match status" value="1"/>
</dbReference>
<feature type="region of interest" description="Disordered" evidence="1">
    <location>
        <begin position="139"/>
        <end position="223"/>
    </location>
</feature>
<dbReference type="GO" id="GO:0045179">
    <property type="term" value="C:apical cortex"/>
    <property type="evidence" value="ECO:0007669"/>
    <property type="project" value="TreeGrafter"/>
</dbReference>
<protein>
    <submittedName>
        <fullName evidence="3">(salmon louse) hypothetical protein</fullName>
    </submittedName>
</protein>
<evidence type="ECO:0000259" key="2">
    <source>
        <dbReference type="Pfam" id="PF19427"/>
    </source>
</evidence>
<dbReference type="EMBL" id="HG994585">
    <property type="protein sequence ID" value="CAF2984149.1"/>
    <property type="molecule type" value="Genomic_DNA"/>
</dbReference>
<proteinExistence type="predicted"/>
<feature type="compositionally biased region" description="Basic and acidic residues" evidence="1">
    <location>
        <begin position="183"/>
        <end position="205"/>
    </location>
</feature>
<dbReference type="PANTHER" id="PTHR21386">
    <property type="entry name" value="INSCUTEABLE"/>
    <property type="match status" value="1"/>
</dbReference>
<dbReference type="GO" id="GO:0000132">
    <property type="term" value="P:establishment of mitotic spindle orientation"/>
    <property type="evidence" value="ECO:0007669"/>
    <property type="project" value="TreeGrafter"/>
</dbReference>